<keyword evidence="2" id="KW-0813">Transport</keyword>
<evidence type="ECO:0000256" key="1">
    <source>
        <dbReference type="ARBA" id="ARBA00004141"/>
    </source>
</evidence>
<feature type="transmembrane region" description="Helical" evidence="8">
    <location>
        <begin position="174"/>
        <end position="194"/>
    </location>
</feature>
<dbReference type="Pfam" id="PF07885">
    <property type="entry name" value="Ion_trans_2"/>
    <property type="match status" value="1"/>
</dbReference>
<proteinExistence type="predicted"/>
<evidence type="ECO:0000256" key="9">
    <source>
        <dbReference type="SAM" id="SignalP"/>
    </source>
</evidence>
<dbReference type="GO" id="GO:0005251">
    <property type="term" value="F:delayed rectifier potassium channel activity"/>
    <property type="evidence" value="ECO:0007669"/>
    <property type="project" value="TreeGrafter"/>
</dbReference>
<evidence type="ECO:0000259" key="10">
    <source>
        <dbReference type="Pfam" id="PF07885"/>
    </source>
</evidence>
<evidence type="ECO:0000256" key="4">
    <source>
        <dbReference type="ARBA" id="ARBA00022989"/>
    </source>
</evidence>
<dbReference type="InterPro" id="IPR013099">
    <property type="entry name" value="K_chnl_dom"/>
</dbReference>
<evidence type="ECO:0000313" key="11">
    <source>
        <dbReference type="EnsemblMetazoa" id="CLYHEMP006591.1"/>
    </source>
</evidence>
<dbReference type="Proteomes" id="UP000594262">
    <property type="component" value="Unplaced"/>
</dbReference>
<dbReference type="EnsemblMetazoa" id="CLYHEMT006591.1">
    <property type="protein sequence ID" value="CLYHEMP006591.1"/>
    <property type="gene ID" value="CLYHEMG006591"/>
</dbReference>
<evidence type="ECO:0000256" key="8">
    <source>
        <dbReference type="SAM" id="Phobius"/>
    </source>
</evidence>
<dbReference type="Gene3D" id="1.10.287.70">
    <property type="match status" value="1"/>
</dbReference>
<comment type="subcellular location">
    <subcellularLocation>
        <location evidence="1">Membrane</location>
        <topology evidence="1">Multi-pass membrane protein</topology>
    </subcellularLocation>
</comment>
<dbReference type="SUPFAM" id="SSF53850">
    <property type="entry name" value="Periplasmic binding protein-like II"/>
    <property type="match status" value="1"/>
</dbReference>
<keyword evidence="5" id="KW-0406">Ion transport</keyword>
<dbReference type="GO" id="GO:0008076">
    <property type="term" value="C:voltage-gated potassium channel complex"/>
    <property type="evidence" value="ECO:0007669"/>
    <property type="project" value="InterPro"/>
</dbReference>
<sequence length="509" mass="58460">MNSLTITLQIIFLLQIFTETSSSSFECTNRFEYRHMLKSKVPQWGNCTYIVNHFPMCKPEVEVWYRHLPPYVDKQNESQVHGLIPEMLRQVYETCCMGCTKINFKNSDDVIDILFKPNLTLGMPFESALGSKKISGKHYVNFLQSHNTVFLAREMQNLSIELSKNLFLSVIKTWPLLLIAFLMAVIAGCIVWFLDMWFNKDEFPSHFPRGPFEGFWWAFVSMTTVGYGDRAPKSIVARFFAVIWILFGITIFSMYTASLTTALSKSVDDLIIPTMAGKKIGVLATTALGKSAAIMEGADIITFPTIERLIDALKHDDVEAIAMDEYLAEYMLTHFESRVSKIRKHHGLQIDGNSYGVVTDDAGMKEMLDSFFQTNEDNRETMIHEIMKENYMKFSKLQKNKIDSQNIHSADSPLFLITVVTLVLVGIATIVLGFFCKWFVKHHHQHVPDFIKSRMVYRKEMFNPDMEALNKVDLDNNSIETTTDSIEMGKLAKDVNDLKIQFDKLQKRR</sequence>
<dbReference type="OrthoDB" id="415460at2759"/>
<keyword evidence="6 8" id="KW-0472">Membrane</keyword>
<dbReference type="SUPFAM" id="SSF81324">
    <property type="entry name" value="Voltage-gated potassium channels"/>
    <property type="match status" value="1"/>
</dbReference>
<dbReference type="GO" id="GO:0015276">
    <property type="term" value="F:ligand-gated monoatomic ion channel activity"/>
    <property type="evidence" value="ECO:0007669"/>
    <property type="project" value="InterPro"/>
</dbReference>
<dbReference type="PANTHER" id="PTHR11537:SF252">
    <property type="entry name" value="POTASSIUM VOLTAGE-GATED CHANNEL PROTEIN SHAW"/>
    <property type="match status" value="1"/>
</dbReference>
<evidence type="ECO:0000256" key="3">
    <source>
        <dbReference type="ARBA" id="ARBA00022692"/>
    </source>
</evidence>
<name>A0A7M5VAV1_9CNID</name>
<keyword evidence="7" id="KW-0407">Ion channel</keyword>
<dbReference type="GO" id="GO:0001508">
    <property type="term" value="P:action potential"/>
    <property type="evidence" value="ECO:0007669"/>
    <property type="project" value="TreeGrafter"/>
</dbReference>
<feature type="signal peptide" evidence="9">
    <location>
        <begin position="1"/>
        <end position="22"/>
    </location>
</feature>
<evidence type="ECO:0000256" key="5">
    <source>
        <dbReference type="ARBA" id="ARBA00023065"/>
    </source>
</evidence>
<feature type="transmembrane region" description="Helical" evidence="8">
    <location>
        <begin position="414"/>
        <end position="436"/>
    </location>
</feature>
<evidence type="ECO:0000256" key="6">
    <source>
        <dbReference type="ARBA" id="ARBA00023136"/>
    </source>
</evidence>
<keyword evidence="3 8" id="KW-0812">Transmembrane</keyword>
<evidence type="ECO:0000256" key="2">
    <source>
        <dbReference type="ARBA" id="ARBA00022448"/>
    </source>
</evidence>
<dbReference type="PANTHER" id="PTHR11537">
    <property type="entry name" value="VOLTAGE-GATED POTASSIUM CHANNEL"/>
    <property type="match status" value="1"/>
</dbReference>
<dbReference type="RefSeq" id="XP_066917317.1">
    <property type="nucleotide sequence ID" value="XM_067061216.1"/>
</dbReference>
<dbReference type="Gene3D" id="3.40.190.10">
    <property type="entry name" value="Periplasmic binding protein-like II"/>
    <property type="match status" value="1"/>
</dbReference>
<keyword evidence="9" id="KW-0732">Signal</keyword>
<dbReference type="InterPro" id="IPR028325">
    <property type="entry name" value="VG_K_chnl"/>
</dbReference>
<feature type="domain" description="Potassium channel" evidence="10">
    <location>
        <begin position="182"/>
        <end position="264"/>
    </location>
</feature>
<protein>
    <recommendedName>
        <fullName evidence="10">Potassium channel domain-containing protein</fullName>
    </recommendedName>
</protein>
<organism evidence="11 12">
    <name type="scientific">Clytia hemisphaerica</name>
    <dbReference type="NCBI Taxonomy" id="252671"/>
    <lineage>
        <taxon>Eukaryota</taxon>
        <taxon>Metazoa</taxon>
        <taxon>Cnidaria</taxon>
        <taxon>Hydrozoa</taxon>
        <taxon>Hydroidolina</taxon>
        <taxon>Leptothecata</taxon>
        <taxon>Obeliida</taxon>
        <taxon>Clytiidae</taxon>
        <taxon>Clytia</taxon>
    </lineage>
</organism>
<keyword evidence="12" id="KW-1185">Reference proteome</keyword>
<feature type="chain" id="PRO_5029579540" description="Potassium channel domain-containing protein" evidence="9">
    <location>
        <begin position="23"/>
        <end position="509"/>
    </location>
</feature>
<evidence type="ECO:0000313" key="12">
    <source>
        <dbReference type="Proteomes" id="UP000594262"/>
    </source>
</evidence>
<reference evidence="11" key="1">
    <citation type="submission" date="2021-01" db="UniProtKB">
        <authorList>
            <consortium name="EnsemblMetazoa"/>
        </authorList>
    </citation>
    <scope>IDENTIFICATION</scope>
</reference>
<feature type="transmembrane region" description="Helical" evidence="8">
    <location>
        <begin position="235"/>
        <end position="255"/>
    </location>
</feature>
<keyword evidence="4 8" id="KW-1133">Transmembrane helix</keyword>
<evidence type="ECO:0000256" key="7">
    <source>
        <dbReference type="ARBA" id="ARBA00023303"/>
    </source>
</evidence>
<dbReference type="GeneID" id="136804609"/>
<dbReference type="AlphaFoldDB" id="A0A7M5VAV1"/>
<accession>A0A7M5VAV1</accession>